<keyword evidence="3" id="KW-0808">Transferase</keyword>
<dbReference type="GO" id="GO:0016758">
    <property type="term" value="F:hexosyltransferase activity"/>
    <property type="evidence" value="ECO:0007669"/>
    <property type="project" value="InterPro"/>
</dbReference>
<feature type="domain" description="Glycosyl transferase family 28 C-terminal" evidence="2">
    <location>
        <begin position="215"/>
        <end position="310"/>
    </location>
</feature>
<dbReference type="InterPro" id="IPR007235">
    <property type="entry name" value="Glyco_trans_28_C"/>
</dbReference>
<accession>A0A178IGG3</accession>
<dbReference type="Proteomes" id="UP000078486">
    <property type="component" value="Unassembled WGS sequence"/>
</dbReference>
<dbReference type="Gene3D" id="3.40.50.2000">
    <property type="entry name" value="Glycogen Phosphorylase B"/>
    <property type="match status" value="1"/>
</dbReference>
<feature type="region of interest" description="Disordered" evidence="1">
    <location>
        <begin position="387"/>
        <end position="407"/>
    </location>
</feature>
<evidence type="ECO:0000313" key="3">
    <source>
        <dbReference type="EMBL" id="OAM89090.1"/>
    </source>
</evidence>
<reference evidence="3 4" key="1">
    <citation type="submission" date="2016-01" db="EMBL/GenBank/DDBJ databases">
        <title>High potential of lignocellulose degradation of a new Verrucomicrobia species.</title>
        <authorList>
            <person name="Wang Y."/>
            <person name="Shi Y."/>
            <person name="Qiu Z."/>
            <person name="Liu S."/>
            <person name="Yang H."/>
        </authorList>
    </citation>
    <scope>NUCLEOTIDE SEQUENCE [LARGE SCALE GENOMIC DNA]</scope>
    <source>
        <strain evidence="3 4">TSB47</strain>
    </source>
</reference>
<dbReference type="PANTHER" id="PTHR43025:SF3">
    <property type="entry name" value="MONOGALACTOSYLDIACYLGLYCEROL SYNTHASE 1, CHLOROPLASTIC"/>
    <property type="match status" value="1"/>
</dbReference>
<dbReference type="AlphaFoldDB" id="A0A178IGG3"/>
<gene>
    <name evidence="3" type="ORF">AW736_14960</name>
</gene>
<dbReference type="RefSeq" id="WP_068770968.1">
    <property type="nucleotide sequence ID" value="NZ_CP109796.1"/>
</dbReference>
<evidence type="ECO:0000256" key="1">
    <source>
        <dbReference type="SAM" id="MobiDB-lite"/>
    </source>
</evidence>
<keyword evidence="4" id="KW-1185">Reference proteome</keyword>
<sequence>MARLRILVLTSSTGGGHDSRANAFAEWCFALYDHDIEVRIEQMLEKSSVINRGGVNFYNWIQRRLPALHTAFYTAVEGLRFLNRRSVVIGRGYYDRALAEFRPHLVFSVHDCLNRGYFQRARKILGAQNVRCATYCGEFSGGWGYSANWLEPSVDLYISRTATARDYAVRHGIPPERARVRGHLMSPRAHLEQMDAGQRLHHLKRKLRLRPDRFTVFLATGTNGANNHFALLPSLVRHAGRCQAIIICGRNREIYNQLVHWRTRHPEFSCHIEGYSEDVHLLMQCSDAIVTRGGTTTCAKALHYCCPIIFNAFGGIMPQERLTLKFFRNGAGSGLIRDANEFTEIIDRWMADPASYAAYKNQFTAVRYEEDPTLLIDELVALAREAAPGEEPARQPFPPRNGNGLAH</sequence>
<evidence type="ECO:0000313" key="4">
    <source>
        <dbReference type="Proteomes" id="UP000078486"/>
    </source>
</evidence>
<proteinExistence type="predicted"/>
<dbReference type="OrthoDB" id="184567at2"/>
<protein>
    <submittedName>
        <fullName evidence="3">Glycosyltransferase</fullName>
    </submittedName>
</protein>
<organism evidence="3 4">
    <name type="scientific">Termitidicoccus mucosus</name>
    <dbReference type="NCBI Taxonomy" id="1184151"/>
    <lineage>
        <taxon>Bacteria</taxon>
        <taxon>Pseudomonadati</taxon>
        <taxon>Verrucomicrobiota</taxon>
        <taxon>Opitutia</taxon>
        <taxon>Opitutales</taxon>
        <taxon>Opitutaceae</taxon>
        <taxon>Termitidicoccus</taxon>
    </lineage>
</organism>
<dbReference type="PANTHER" id="PTHR43025">
    <property type="entry name" value="MONOGALACTOSYLDIACYLGLYCEROL SYNTHASE"/>
    <property type="match status" value="1"/>
</dbReference>
<dbReference type="Pfam" id="PF04101">
    <property type="entry name" value="Glyco_tran_28_C"/>
    <property type="match status" value="1"/>
</dbReference>
<name>A0A178IGG3_9BACT</name>
<dbReference type="SUPFAM" id="SSF53756">
    <property type="entry name" value="UDP-Glycosyltransferase/glycogen phosphorylase"/>
    <property type="match status" value="1"/>
</dbReference>
<evidence type="ECO:0000259" key="2">
    <source>
        <dbReference type="Pfam" id="PF04101"/>
    </source>
</evidence>
<dbReference type="EMBL" id="LRRQ01000106">
    <property type="protein sequence ID" value="OAM89090.1"/>
    <property type="molecule type" value="Genomic_DNA"/>
</dbReference>
<comment type="caution">
    <text evidence="3">The sequence shown here is derived from an EMBL/GenBank/DDBJ whole genome shotgun (WGS) entry which is preliminary data.</text>
</comment>
<dbReference type="InterPro" id="IPR050519">
    <property type="entry name" value="Glycosyltransf_28_UgtP"/>
</dbReference>
<dbReference type="STRING" id="1184151.AW736_14960"/>